<feature type="transmembrane region" description="Helical" evidence="9">
    <location>
        <begin position="341"/>
        <end position="359"/>
    </location>
</feature>
<evidence type="ECO:0000256" key="1">
    <source>
        <dbReference type="ARBA" id="ARBA00004651"/>
    </source>
</evidence>
<evidence type="ECO:0000259" key="12">
    <source>
        <dbReference type="Pfam" id="PF05425"/>
    </source>
</evidence>
<protein>
    <submittedName>
        <fullName evidence="13">Membrane protein</fullName>
    </submittedName>
</protein>
<evidence type="ECO:0000256" key="7">
    <source>
        <dbReference type="ARBA" id="ARBA00023008"/>
    </source>
</evidence>
<feature type="transmembrane region" description="Helical" evidence="9">
    <location>
        <begin position="185"/>
        <end position="203"/>
    </location>
</feature>
<evidence type="ECO:0000256" key="3">
    <source>
        <dbReference type="ARBA" id="ARBA00022692"/>
    </source>
</evidence>
<name>A0A564ZLM9_9BACT</name>
<evidence type="ECO:0000256" key="9">
    <source>
        <dbReference type="SAM" id="Phobius"/>
    </source>
</evidence>
<feature type="domain" description="CopC" evidence="11">
    <location>
        <begin position="26"/>
        <end position="121"/>
    </location>
</feature>
<sequence length="481" mass="52899">MNRSALWPALLTAALLPLMATTAWGHAFPDHSEPRVGWALLTPPPRVRLWFDGMLEPAFSAIKVVDADNQQVDNKDGGVNRSDHTVLEASLPPLPSGRYRIVWSVVDHDGHRTEGDLLFSIGPGSYDRPRATSAPATLPQLFVRWLNFIGLSMLIGAVAFHMLIARSVALPYRGFETIEQPFRRLELSSIVLVALASVGELILRTQMMSGGHLAQISAALPVVLRQTHFGAVWLVRIGLIGLLTLVWGLRRMTALQSRQALMLSLSIAALIALTTTLSGHAAHWGDLTMPVLIDWIHLVAGAIWTGGLFTLGFLLQRFVFPPGAEEVARGLAAVSRPFSRMAAYCVFTLLVAGLFNAWLQVGSLLSLITTPYGLTLLAKLFLVWLVLALAAVNRYYFLPLIRDPAEARDRLLVKTIGRLGGVRLVGTGRTEEGGIRHRLRQFMRLEWILVIAALALAALLTHLPPARHILAHQHLEQHVLH</sequence>
<evidence type="ECO:0000313" key="13">
    <source>
        <dbReference type="EMBL" id="VUZ85458.1"/>
    </source>
</evidence>
<keyword evidence="2" id="KW-1003">Cell membrane</keyword>
<feature type="transmembrane region" description="Helical" evidence="9">
    <location>
        <begin position="145"/>
        <end position="164"/>
    </location>
</feature>
<proteinExistence type="predicted"/>
<keyword evidence="7" id="KW-0186">Copper</keyword>
<evidence type="ECO:0000256" key="4">
    <source>
        <dbReference type="ARBA" id="ARBA00022723"/>
    </source>
</evidence>
<feature type="signal peptide" evidence="10">
    <location>
        <begin position="1"/>
        <end position="27"/>
    </location>
</feature>
<feature type="transmembrane region" description="Helical" evidence="9">
    <location>
        <begin position="295"/>
        <end position="320"/>
    </location>
</feature>
<dbReference type="SUPFAM" id="SSF81296">
    <property type="entry name" value="E set domains"/>
    <property type="match status" value="1"/>
</dbReference>
<feature type="transmembrane region" description="Helical" evidence="9">
    <location>
        <begin position="371"/>
        <end position="392"/>
    </location>
</feature>
<dbReference type="Pfam" id="PF05425">
    <property type="entry name" value="CopD"/>
    <property type="match status" value="1"/>
</dbReference>
<dbReference type="InterPro" id="IPR008457">
    <property type="entry name" value="Cu-R_CopD_dom"/>
</dbReference>
<evidence type="ECO:0000313" key="14">
    <source>
        <dbReference type="Proteomes" id="UP000334340"/>
    </source>
</evidence>
<keyword evidence="8 9" id="KW-0472">Membrane</keyword>
<reference evidence="13 14" key="1">
    <citation type="submission" date="2019-07" db="EMBL/GenBank/DDBJ databases">
        <authorList>
            <person name="Cremers G."/>
        </authorList>
    </citation>
    <scope>NUCLEOTIDE SEQUENCE [LARGE SCALE GENOMIC DNA]</scope>
</reference>
<dbReference type="Pfam" id="PF04234">
    <property type="entry name" value="CopC"/>
    <property type="match status" value="1"/>
</dbReference>
<dbReference type="PANTHER" id="PTHR34820">
    <property type="entry name" value="INNER MEMBRANE PROTEIN YEBZ"/>
    <property type="match status" value="1"/>
</dbReference>
<comment type="subcellular location">
    <subcellularLocation>
        <location evidence="1">Cell membrane</location>
        <topology evidence="1">Multi-pass membrane protein</topology>
    </subcellularLocation>
</comment>
<dbReference type="GO" id="GO:0042597">
    <property type="term" value="C:periplasmic space"/>
    <property type="evidence" value="ECO:0007669"/>
    <property type="project" value="InterPro"/>
</dbReference>
<dbReference type="Proteomes" id="UP000334340">
    <property type="component" value="Unassembled WGS sequence"/>
</dbReference>
<dbReference type="InterPro" id="IPR007348">
    <property type="entry name" value="CopC_dom"/>
</dbReference>
<evidence type="ECO:0000256" key="6">
    <source>
        <dbReference type="ARBA" id="ARBA00022989"/>
    </source>
</evidence>
<keyword evidence="4" id="KW-0479">Metal-binding</keyword>
<keyword evidence="6 9" id="KW-1133">Transmembrane helix</keyword>
<dbReference type="GO" id="GO:0006825">
    <property type="term" value="P:copper ion transport"/>
    <property type="evidence" value="ECO:0007669"/>
    <property type="project" value="InterPro"/>
</dbReference>
<dbReference type="AlphaFoldDB" id="A0A564ZLM9"/>
<feature type="domain" description="Copper resistance protein D" evidence="12">
    <location>
        <begin position="333"/>
        <end position="460"/>
    </location>
</feature>
<keyword evidence="5 10" id="KW-0732">Signal</keyword>
<evidence type="ECO:0000256" key="2">
    <source>
        <dbReference type="ARBA" id="ARBA00022475"/>
    </source>
</evidence>
<dbReference type="InterPro" id="IPR032694">
    <property type="entry name" value="CopC/D"/>
</dbReference>
<evidence type="ECO:0000256" key="5">
    <source>
        <dbReference type="ARBA" id="ARBA00022729"/>
    </source>
</evidence>
<dbReference type="GO" id="GO:0005886">
    <property type="term" value="C:plasma membrane"/>
    <property type="evidence" value="ECO:0007669"/>
    <property type="project" value="UniProtKB-SubCell"/>
</dbReference>
<dbReference type="EMBL" id="CABIKM010000026">
    <property type="protein sequence ID" value="VUZ85458.1"/>
    <property type="molecule type" value="Genomic_DNA"/>
</dbReference>
<dbReference type="GO" id="GO:0046688">
    <property type="term" value="P:response to copper ion"/>
    <property type="evidence" value="ECO:0007669"/>
    <property type="project" value="InterPro"/>
</dbReference>
<feature type="chain" id="PRO_5021713061" evidence="10">
    <location>
        <begin position="28"/>
        <end position="481"/>
    </location>
</feature>
<evidence type="ECO:0000259" key="11">
    <source>
        <dbReference type="Pfam" id="PF04234"/>
    </source>
</evidence>
<feature type="transmembrane region" description="Helical" evidence="9">
    <location>
        <begin position="230"/>
        <end position="249"/>
    </location>
</feature>
<keyword evidence="3 9" id="KW-0812">Transmembrane</keyword>
<dbReference type="InterPro" id="IPR014755">
    <property type="entry name" value="Cu-Rt/internalin_Ig-like"/>
</dbReference>
<accession>A0A564ZLM9</accession>
<dbReference type="Gene3D" id="2.60.40.1220">
    <property type="match status" value="1"/>
</dbReference>
<evidence type="ECO:0000256" key="10">
    <source>
        <dbReference type="SAM" id="SignalP"/>
    </source>
</evidence>
<organism evidence="13 14">
    <name type="scientific">Candidatus Methylomirabilis lanthanidiphila</name>
    <dbReference type="NCBI Taxonomy" id="2211376"/>
    <lineage>
        <taxon>Bacteria</taxon>
        <taxon>Candidatus Methylomirabilota</taxon>
        <taxon>Candidatus Methylomirabilia</taxon>
        <taxon>Candidatus Methylomirabilales</taxon>
        <taxon>Candidatus Methylomirabilaceae</taxon>
        <taxon>Candidatus Methylomirabilis</taxon>
    </lineage>
</organism>
<feature type="transmembrane region" description="Helical" evidence="9">
    <location>
        <begin position="445"/>
        <end position="463"/>
    </location>
</feature>
<feature type="transmembrane region" description="Helical" evidence="9">
    <location>
        <begin position="261"/>
        <end position="283"/>
    </location>
</feature>
<evidence type="ECO:0000256" key="8">
    <source>
        <dbReference type="ARBA" id="ARBA00023136"/>
    </source>
</evidence>
<keyword evidence="14" id="KW-1185">Reference proteome</keyword>
<gene>
    <name evidence="13" type="ORF">MELA_01843</name>
</gene>
<dbReference type="PANTHER" id="PTHR34820:SF4">
    <property type="entry name" value="INNER MEMBRANE PROTEIN YEBZ"/>
    <property type="match status" value="1"/>
</dbReference>
<dbReference type="GO" id="GO:0005507">
    <property type="term" value="F:copper ion binding"/>
    <property type="evidence" value="ECO:0007669"/>
    <property type="project" value="InterPro"/>
</dbReference>
<dbReference type="InterPro" id="IPR014756">
    <property type="entry name" value="Ig_E-set"/>
</dbReference>